<evidence type="ECO:0000313" key="3">
    <source>
        <dbReference type="Proteomes" id="UP001216899"/>
    </source>
</evidence>
<dbReference type="EMBL" id="CP117466">
    <property type="protein sequence ID" value="WDA11829.1"/>
    <property type="molecule type" value="Genomic_DNA"/>
</dbReference>
<organism evidence="2 3">
    <name type="scientific">Paracoccus marcusii</name>
    <dbReference type="NCBI Taxonomy" id="59779"/>
    <lineage>
        <taxon>Bacteria</taxon>
        <taxon>Pseudomonadati</taxon>
        <taxon>Pseudomonadota</taxon>
        <taxon>Alphaproteobacteria</taxon>
        <taxon>Rhodobacterales</taxon>
        <taxon>Paracoccaceae</taxon>
        <taxon>Paracoccus</taxon>
    </lineage>
</organism>
<gene>
    <name evidence="2" type="ORF">PRL19_11035</name>
</gene>
<accession>A0ABY7USJ6</accession>
<evidence type="ECO:0000313" key="2">
    <source>
        <dbReference type="EMBL" id="WDA11829.1"/>
    </source>
</evidence>
<proteinExistence type="predicted"/>
<keyword evidence="1" id="KW-1133">Transmembrane helix</keyword>
<keyword evidence="1" id="KW-0812">Transmembrane</keyword>
<sequence length="237" mass="26384">MQLQSEASVGCENEKNSWRNGLALGLVVGACACLILLSTISAIPVDGSNSTSDWRSSISSVLSVVISIIAVILVAATLKTTEETLRETKQIGLNQTRAWLLVKSLEISQSRKTDKIDIRVTFHNYGASPAINILSEVYAYTDPYPFVYARALEELTSDFAISSLPPGVDYHRFITDWPIPSSDEYRTRIRISLSYKILDETVVSDFVEWVVISDKNQFHARPFMPVDRQNYAVTSAN</sequence>
<protein>
    <submittedName>
        <fullName evidence="2">Uncharacterized protein</fullName>
    </submittedName>
</protein>
<evidence type="ECO:0000256" key="1">
    <source>
        <dbReference type="SAM" id="Phobius"/>
    </source>
</evidence>
<keyword evidence="3" id="KW-1185">Reference proteome</keyword>
<reference evidence="2 3" key="1">
    <citation type="submission" date="2023-02" db="EMBL/GenBank/DDBJ databases">
        <title>Whole genome sequenc of Paracoccus marcusii MBLB0836.</title>
        <authorList>
            <person name="Seo M.-J."/>
            <person name="Cho E.-S."/>
            <person name="Hwang C.Y."/>
        </authorList>
    </citation>
    <scope>NUCLEOTIDE SEQUENCE [LARGE SCALE GENOMIC DNA]</scope>
    <source>
        <strain evidence="2 3">MBLB0836</strain>
    </source>
</reference>
<name>A0ABY7USJ6_9RHOB</name>
<keyword evidence="1" id="KW-0472">Membrane</keyword>
<dbReference type="RefSeq" id="WP_273742990.1">
    <property type="nucleotide sequence ID" value="NZ_CP117466.1"/>
</dbReference>
<feature type="transmembrane region" description="Helical" evidence="1">
    <location>
        <begin position="57"/>
        <end position="78"/>
    </location>
</feature>
<feature type="transmembrane region" description="Helical" evidence="1">
    <location>
        <begin position="21"/>
        <end position="45"/>
    </location>
</feature>
<dbReference type="Proteomes" id="UP001216899">
    <property type="component" value="Chromosome"/>
</dbReference>